<dbReference type="AlphaFoldDB" id="A0A0F9IBG1"/>
<comment type="caution">
    <text evidence="1">The sequence shown here is derived from an EMBL/GenBank/DDBJ whole genome shotgun (WGS) entry which is preliminary data.</text>
</comment>
<accession>A0A0F9IBG1</accession>
<proteinExistence type="predicted"/>
<name>A0A0F9IBG1_9ZZZZ</name>
<organism evidence="1">
    <name type="scientific">marine sediment metagenome</name>
    <dbReference type="NCBI Taxonomy" id="412755"/>
    <lineage>
        <taxon>unclassified sequences</taxon>
        <taxon>metagenomes</taxon>
        <taxon>ecological metagenomes</taxon>
    </lineage>
</organism>
<evidence type="ECO:0000313" key="1">
    <source>
        <dbReference type="EMBL" id="KKM17039.1"/>
    </source>
</evidence>
<reference evidence="1" key="1">
    <citation type="journal article" date="2015" name="Nature">
        <title>Complex archaea that bridge the gap between prokaryotes and eukaryotes.</title>
        <authorList>
            <person name="Spang A."/>
            <person name="Saw J.H."/>
            <person name="Jorgensen S.L."/>
            <person name="Zaremba-Niedzwiedzka K."/>
            <person name="Martijn J."/>
            <person name="Lind A.E."/>
            <person name="van Eijk R."/>
            <person name="Schleper C."/>
            <person name="Guy L."/>
            <person name="Ettema T.J."/>
        </authorList>
    </citation>
    <scope>NUCLEOTIDE SEQUENCE</scope>
</reference>
<sequence length="126" mass="14313">MAKVNVVKYIGVFLISAVFLLTVCISNVSASDCESILENNIGWTIIDSKTIEGWKDTDEQKEDGFEGCNYGRVIYFTDGTQVECSCYGYQYAYRPTAIILGRNFGFKGKTYTAYKMIVEDEEYDIR</sequence>
<protein>
    <submittedName>
        <fullName evidence="1">Uncharacterized protein</fullName>
    </submittedName>
</protein>
<gene>
    <name evidence="1" type="ORF">LCGC14_1679800</name>
</gene>
<dbReference type="EMBL" id="LAZR01014538">
    <property type="protein sequence ID" value="KKM17039.1"/>
    <property type="molecule type" value="Genomic_DNA"/>
</dbReference>